<keyword evidence="5" id="KW-1185">Reference proteome</keyword>
<evidence type="ECO:0000256" key="3">
    <source>
        <dbReference type="ARBA" id="ARBA00022837"/>
    </source>
</evidence>
<dbReference type="GO" id="GO:0005509">
    <property type="term" value="F:calcium ion binding"/>
    <property type="evidence" value="ECO:0007669"/>
    <property type="project" value="InterPro"/>
</dbReference>
<sequence>MFEFMAVSLVSKLSKSSIATGCLKRMKLPRFHQKSKPLTVSSKLNSTSLHTSDKEIWDGKKYVEVFRRFDIDGDGKISCDELSAYFALLGEPLMSDQARRVVAEFDSDGDYSLELKDFIRLVERDNAEVGDDIRRAFEMYALDKGQGCITPESLQRTLRSLGVGRSFEECIGMIRAFDLDGNGVLDLHEFQLMMS</sequence>
<keyword evidence="1" id="KW-0479">Metal-binding</keyword>
<dbReference type="InterPro" id="IPR018247">
    <property type="entry name" value="EF_Hand_1_Ca_BS"/>
</dbReference>
<keyword evidence="2" id="KW-0677">Repeat</keyword>
<dbReference type="AlphaFoldDB" id="A0A6P8EEC9"/>
<dbReference type="Gene3D" id="1.10.238.10">
    <property type="entry name" value="EF-hand"/>
    <property type="match status" value="2"/>
</dbReference>
<gene>
    <name evidence="6" type="primary">LOC116213085</name>
</gene>
<dbReference type="OrthoDB" id="26525at2759"/>
<dbReference type="InterPro" id="IPR002048">
    <property type="entry name" value="EF_hand_dom"/>
</dbReference>
<proteinExistence type="predicted"/>
<keyword evidence="3" id="KW-0106">Calcium</keyword>
<dbReference type="PROSITE" id="PS50222">
    <property type="entry name" value="EF_HAND_2"/>
    <property type="match status" value="2"/>
</dbReference>
<organism evidence="5 6">
    <name type="scientific">Punica granatum</name>
    <name type="common">Pomegranate</name>
    <dbReference type="NCBI Taxonomy" id="22663"/>
    <lineage>
        <taxon>Eukaryota</taxon>
        <taxon>Viridiplantae</taxon>
        <taxon>Streptophyta</taxon>
        <taxon>Embryophyta</taxon>
        <taxon>Tracheophyta</taxon>
        <taxon>Spermatophyta</taxon>
        <taxon>Magnoliopsida</taxon>
        <taxon>eudicotyledons</taxon>
        <taxon>Gunneridae</taxon>
        <taxon>Pentapetalae</taxon>
        <taxon>rosids</taxon>
        <taxon>malvids</taxon>
        <taxon>Myrtales</taxon>
        <taxon>Lythraceae</taxon>
        <taxon>Punica</taxon>
    </lineage>
</organism>
<dbReference type="FunFam" id="1.10.238.10:FF:000001">
    <property type="entry name" value="Calmodulin 1"/>
    <property type="match status" value="1"/>
</dbReference>
<evidence type="ECO:0000313" key="6">
    <source>
        <dbReference type="RefSeq" id="XP_031403756.1"/>
    </source>
</evidence>
<dbReference type="PANTHER" id="PTHR10891">
    <property type="entry name" value="EF-HAND CALCIUM-BINDING DOMAIN CONTAINING PROTEIN"/>
    <property type="match status" value="1"/>
</dbReference>
<accession>A0A6P8EEC9</accession>
<reference evidence="6" key="2">
    <citation type="submission" date="2025-08" db="UniProtKB">
        <authorList>
            <consortium name="RefSeq"/>
        </authorList>
    </citation>
    <scope>IDENTIFICATION</scope>
    <source>
        <tissue evidence="6">Leaf</tissue>
    </source>
</reference>
<evidence type="ECO:0000256" key="2">
    <source>
        <dbReference type="ARBA" id="ARBA00022737"/>
    </source>
</evidence>
<name>A0A6P8EEC9_PUNGR</name>
<dbReference type="SMART" id="SM00054">
    <property type="entry name" value="EFh"/>
    <property type="match status" value="4"/>
</dbReference>
<dbReference type="RefSeq" id="XP_031403756.1">
    <property type="nucleotide sequence ID" value="XM_031547896.1"/>
</dbReference>
<evidence type="ECO:0000313" key="5">
    <source>
        <dbReference type="Proteomes" id="UP000515151"/>
    </source>
</evidence>
<dbReference type="SUPFAM" id="SSF47473">
    <property type="entry name" value="EF-hand"/>
    <property type="match status" value="1"/>
</dbReference>
<dbReference type="GeneID" id="116213085"/>
<protein>
    <submittedName>
        <fullName evidence="6">Probable calcium-binding protein CML31</fullName>
    </submittedName>
</protein>
<dbReference type="CDD" id="cd00051">
    <property type="entry name" value="EFh"/>
    <property type="match status" value="1"/>
</dbReference>
<evidence type="ECO:0000259" key="4">
    <source>
        <dbReference type="PROSITE" id="PS50222"/>
    </source>
</evidence>
<dbReference type="Proteomes" id="UP000515151">
    <property type="component" value="Chromosome 7"/>
</dbReference>
<reference evidence="5" key="1">
    <citation type="journal article" date="2020" name="Plant Biotechnol. J.">
        <title>The pomegranate (Punica granatum L.) draft genome dissects genetic divergence between soft- and hard-seeded cultivars.</title>
        <authorList>
            <person name="Luo X."/>
            <person name="Li H."/>
            <person name="Wu Z."/>
            <person name="Yao W."/>
            <person name="Zhao P."/>
            <person name="Cao D."/>
            <person name="Yu H."/>
            <person name="Li K."/>
            <person name="Poudel K."/>
            <person name="Zhao D."/>
            <person name="Zhang F."/>
            <person name="Xia X."/>
            <person name="Chen L."/>
            <person name="Wang Q."/>
            <person name="Jing D."/>
            <person name="Cao S."/>
        </authorList>
    </citation>
    <scope>NUCLEOTIDE SEQUENCE [LARGE SCALE GENOMIC DNA]</scope>
    <source>
        <strain evidence="5">cv. Tunisia</strain>
    </source>
</reference>
<evidence type="ECO:0000256" key="1">
    <source>
        <dbReference type="ARBA" id="ARBA00022723"/>
    </source>
</evidence>
<dbReference type="PROSITE" id="PS00018">
    <property type="entry name" value="EF_HAND_1"/>
    <property type="match status" value="2"/>
</dbReference>
<dbReference type="InterPro" id="IPR039647">
    <property type="entry name" value="EF_hand_pair_protein_CML-like"/>
</dbReference>
<dbReference type="InterPro" id="IPR011992">
    <property type="entry name" value="EF-hand-dom_pair"/>
</dbReference>
<dbReference type="Pfam" id="PF13499">
    <property type="entry name" value="EF-hand_7"/>
    <property type="match status" value="1"/>
</dbReference>
<feature type="domain" description="EF-hand" evidence="4">
    <location>
        <begin position="165"/>
        <end position="195"/>
    </location>
</feature>
<feature type="domain" description="EF-hand" evidence="4">
    <location>
        <begin position="57"/>
        <end position="92"/>
    </location>
</feature>
<dbReference type="Pfam" id="PF13833">
    <property type="entry name" value="EF-hand_8"/>
    <property type="match status" value="1"/>
</dbReference>